<organism evidence="2 3">
    <name type="scientific">Paratractidigestivibacter faecalis</name>
    <dbReference type="NCBI Taxonomy" id="2292441"/>
    <lineage>
        <taxon>Bacteria</taxon>
        <taxon>Bacillati</taxon>
        <taxon>Actinomycetota</taxon>
        <taxon>Coriobacteriia</taxon>
        <taxon>Coriobacteriales</taxon>
        <taxon>Atopobiaceae</taxon>
        <taxon>Paratractidigestivibacter</taxon>
    </lineage>
</organism>
<protein>
    <submittedName>
        <fullName evidence="2">YgjP-like metallopeptidase domain-containing protein</fullName>
    </submittedName>
</protein>
<evidence type="ECO:0000313" key="3">
    <source>
        <dbReference type="Proteomes" id="UP001478817"/>
    </source>
</evidence>
<proteinExistence type="predicted"/>
<dbReference type="Pfam" id="PF01863">
    <property type="entry name" value="YgjP-like"/>
    <property type="match status" value="1"/>
</dbReference>
<sequence length="236" mass="26964">MQRGNGRLTPKYLLRERPVKWDPSYDLTTGTITVHVTRKAVKNFNLRVRSDGTAVMSIPWQTNRQKAQAFLDRHHYWLKRSIAQVLEKQPEAPDDGFVPLWGRLVELPCDLAVDELYHREVAQALPALIKTYEEATGQHATAWRLRDLTSRWGSCTPSTGHISINIRLAAYPPTCLEYVVAHELTHFIEPSHNSRFHLHLALVFPEEKKARSLLKRNPREVADAGASPVDRIPLIV</sequence>
<dbReference type="InterPro" id="IPR053136">
    <property type="entry name" value="UTP_pyrophosphatase-like"/>
</dbReference>
<gene>
    <name evidence="2" type="ORF">AAAT05_02750</name>
</gene>
<dbReference type="CDD" id="cd07344">
    <property type="entry name" value="M48_yhfN_like"/>
    <property type="match status" value="1"/>
</dbReference>
<dbReference type="Gene3D" id="3.30.2010.10">
    <property type="entry name" value="Metalloproteases ('zincins'), catalytic domain"/>
    <property type="match status" value="1"/>
</dbReference>
<accession>A0ABV1IEE1</accession>
<name>A0ABV1IEE1_9ACTN</name>
<dbReference type="EMBL" id="JBBNGS010000003">
    <property type="protein sequence ID" value="MEQ2637270.1"/>
    <property type="molecule type" value="Genomic_DNA"/>
</dbReference>
<dbReference type="RefSeq" id="WP_349181727.1">
    <property type="nucleotide sequence ID" value="NZ_JBBNGS010000003.1"/>
</dbReference>
<evidence type="ECO:0000259" key="1">
    <source>
        <dbReference type="Pfam" id="PF01863"/>
    </source>
</evidence>
<keyword evidence="3" id="KW-1185">Reference proteome</keyword>
<dbReference type="PANTHER" id="PTHR30399">
    <property type="entry name" value="UNCHARACTERIZED PROTEIN YGJP"/>
    <property type="match status" value="1"/>
</dbReference>
<dbReference type="InterPro" id="IPR002725">
    <property type="entry name" value="YgjP-like_metallopeptidase"/>
</dbReference>
<reference evidence="2 3" key="1">
    <citation type="submission" date="2024-04" db="EMBL/GenBank/DDBJ databases">
        <title>Human intestinal bacterial collection.</title>
        <authorList>
            <person name="Pauvert C."/>
            <person name="Hitch T.C.A."/>
            <person name="Clavel T."/>
        </authorList>
    </citation>
    <scope>NUCLEOTIDE SEQUENCE [LARGE SCALE GENOMIC DNA]</scope>
    <source>
        <strain evidence="2 3">CLA-AA-H197</strain>
    </source>
</reference>
<feature type="domain" description="YgjP-like metallopeptidase" evidence="1">
    <location>
        <begin position="112"/>
        <end position="217"/>
    </location>
</feature>
<dbReference type="PANTHER" id="PTHR30399:SF1">
    <property type="entry name" value="UTP PYROPHOSPHATASE"/>
    <property type="match status" value="1"/>
</dbReference>
<evidence type="ECO:0000313" key="2">
    <source>
        <dbReference type="EMBL" id="MEQ2637270.1"/>
    </source>
</evidence>
<dbReference type="Proteomes" id="UP001478817">
    <property type="component" value="Unassembled WGS sequence"/>
</dbReference>
<comment type="caution">
    <text evidence="2">The sequence shown here is derived from an EMBL/GenBank/DDBJ whole genome shotgun (WGS) entry which is preliminary data.</text>
</comment>